<dbReference type="Gene3D" id="3.60.15.10">
    <property type="entry name" value="Ribonuclease Z/Hydroxyacylglutathione hydrolase-like"/>
    <property type="match status" value="1"/>
</dbReference>
<dbReference type="Proteomes" id="UP000807342">
    <property type="component" value="Unassembled WGS sequence"/>
</dbReference>
<dbReference type="InterPro" id="IPR052159">
    <property type="entry name" value="Competence_DNA_uptake"/>
</dbReference>
<feature type="region of interest" description="Disordered" evidence="1">
    <location>
        <begin position="254"/>
        <end position="281"/>
    </location>
</feature>
<protein>
    <recommendedName>
        <fullName evidence="4">Metallo-beta-lactamase domain-containing protein</fullName>
    </recommendedName>
</protein>
<gene>
    <name evidence="2" type="ORF">P691DRAFT_773715</name>
</gene>
<evidence type="ECO:0008006" key="4">
    <source>
        <dbReference type="Google" id="ProtNLM"/>
    </source>
</evidence>
<dbReference type="OrthoDB" id="3065987at2759"/>
<dbReference type="PANTHER" id="PTHR30619:SF1">
    <property type="entry name" value="RECOMBINATION PROTEIN 2"/>
    <property type="match status" value="1"/>
</dbReference>
<comment type="caution">
    <text evidence="2">The sequence shown here is derived from an EMBL/GenBank/DDBJ whole genome shotgun (WGS) entry which is preliminary data.</text>
</comment>
<evidence type="ECO:0000256" key="1">
    <source>
        <dbReference type="SAM" id="MobiDB-lite"/>
    </source>
</evidence>
<accession>A0A9P5XGV6</accession>
<dbReference type="InterPro" id="IPR036866">
    <property type="entry name" value="RibonucZ/Hydroxyglut_hydro"/>
</dbReference>
<reference evidence="2" key="1">
    <citation type="submission" date="2020-11" db="EMBL/GenBank/DDBJ databases">
        <authorList>
            <consortium name="DOE Joint Genome Institute"/>
            <person name="Ahrendt S."/>
            <person name="Riley R."/>
            <person name="Andreopoulos W."/>
            <person name="Labutti K."/>
            <person name="Pangilinan J."/>
            <person name="Ruiz-Duenas F.J."/>
            <person name="Barrasa J.M."/>
            <person name="Sanchez-Garcia M."/>
            <person name="Camarero S."/>
            <person name="Miyauchi S."/>
            <person name="Serrano A."/>
            <person name="Linde D."/>
            <person name="Babiker R."/>
            <person name="Drula E."/>
            <person name="Ayuso-Fernandez I."/>
            <person name="Pacheco R."/>
            <person name="Padilla G."/>
            <person name="Ferreira P."/>
            <person name="Barriuso J."/>
            <person name="Kellner H."/>
            <person name="Castanera R."/>
            <person name="Alfaro M."/>
            <person name="Ramirez L."/>
            <person name="Pisabarro A.G."/>
            <person name="Kuo A."/>
            <person name="Tritt A."/>
            <person name="Lipzen A."/>
            <person name="He G."/>
            <person name="Yan M."/>
            <person name="Ng V."/>
            <person name="Cullen D."/>
            <person name="Martin F."/>
            <person name="Rosso M.-N."/>
            <person name="Henrissat B."/>
            <person name="Hibbett D."/>
            <person name="Martinez A.T."/>
            <person name="Grigoriev I.V."/>
        </authorList>
    </citation>
    <scope>NUCLEOTIDE SEQUENCE</scope>
    <source>
        <strain evidence="2">MF-IS2</strain>
    </source>
</reference>
<keyword evidence="3" id="KW-1185">Reference proteome</keyword>
<proteinExistence type="predicted"/>
<feature type="region of interest" description="Disordered" evidence="1">
    <location>
        <begin position="538"/>
        <end position="570"/>
    </location>
</feature>
<dbReference type="SUPFAM" id="SSF56281">
    <property type="entry name" value="Metallo-hydrolase/oxidoreductase"/>
    <property type="match status" value="1"/>
</dbReference>
<organism evidence="2 3">
    <name type="scientific">Macrolepiota fuliginosa MF-IS2</name>
    <dbReference type="NCBI Taxonomy" id="1400762"/>
    <lineage>
        <taxon>Eukaryota</taxon>
        <taxon>Fungi</taxon>
        <taxon>Dikarya</taxon>
        <taxon>Basidiomycota</taxon>
        <taxon>Agaricomycotina</taxon>
        <taxon>Agaricomycetes</taxon>
        <taxon>Agaricomycetidae</taxon>
        <taxon>Agaricales</taxon>
        <taxon>Agaricineae</taxon>
        <taxon>Agaricaceae</taxon>
        <taxon>Macrolepiota</taxon>
    </lineage>
</organism>
<evidence type="ECO:0000313" key="2">
    <source>
        <dbReference type="EMBL" id="KAF9450718.1"/>
    </source>
</evidence>
<feature type="compositionally biased region" description="Polar residues" evidence="1">
    <location>
        <begin position="560"/>
        <end position="570"/>
    </location>
</feature>
<name>A0A9P5XGV6_9AGAR</name>
<sequence length="2672" mass="293497">MPLARLHVIQASFGDAFILEYSGVTGQNEYMLIDGGPVSGAPLYNDSDKATHSNVRYNLFNTLNFLSGDASLRAGITPPAQPMKKINTLVLTHDDADHKEGINALFASLLADKTRPGFSRYATDPHRVWVQGDNLLKNREAPIENIWYNSLENLMDLRNQLINNGHLISKMGIITPEKNWFDKHLQKYKGKLSAPANFSFNAELAPKSRQGVTATFAMRNAKATSGVDVGKGRFTIRFLGPWWKELGDPQLIGGMQGSKGGTRWDPTSDTPGSGPNLDPGQKKIMGLGKPRGLGMDPSPTNLSSIAFIAEDGPTRMLFLGDASANVMQPVYDYRASPPPPAIKFTLMKVAHHGSSYNNHWSGPFSGLGTFKGTKDDSAAAYFFSKICAEKYVISSSLSTTPNPHKSTIIGIIAAAQDRGEPVQIYLTSILPRSVLDAIAKYFLKSDSRTIKYVEINRLAVYSHSGAVEIDGGGVHEPVWITSIGRDFKTTYPDVLKKTKYKSFWKEIQKAKKMRFQPHRGSSAPAPIIKDIALGGARTPARRPLSTSISPSATPHAPAPNQKSQPLNTDIPTPIPALHREPATASAISAKLLGTSVPLSHEDLASYQPYSMRTIDGFNDLIDYLVSENEFSRQSAEGIKSDISSNNGIELGIFTALFMGKERSEELLAAIPFVFVDSPDYLESSNGPVSWRVQNLLTKVTNPPDPGFRGCQSIYSLSFDIPAQSAQLTWIIPFNKGTFSDTYHITWDGSMSVQVVWPHYMVGITSAQFHGQLVTPGKTYNVICRILLMFDQPTSYTVRFSDEQYNTKTSNMSLSDLSRVFNFGTELKYGLALERVVFPGLENLLKEKLKIDAELDEVGFTLHKAYSKLVVKDLFGELKLTVPAWSPFESVPFSLTPNALRITVDNAYSAANRKILAELGCVIRGTGSTDLNLPVQFTAQYTPRGFNLFDLALLPPSTDSLSIGRLLDVVGLSSAFDLSQTFPSLSNLSNSLSISHVIVGWTLSPKPEYIKFGIILNDWTLVKDVLEISQIAVDINASNLSSSDSKEFALTGRGLVEIADIDVEVFFEYSHSGDPNVSDHISFQVGAQEREIPLGSIILHLLGEGVSILPEKLSSILEETAMNHFIIKAERISGKWSVSKIQISMSIMGKIDVFSKLEIIEPNLIVSIDNPFDKASRGIYVGFTAQITISDFMCNVQFTVTSAQDSVISMIFDAEETPLTTEVVLKHFLPDVDFVKWPSSLSFLAGIGIQRAALTFEVSQGKFSMSEIAVCVGSTSSLQIWKELSLERITLFVSHSKNNGNRVEFNASLKISNQDSVIFSFTYDGPSSTPSGSLTDPGTVVPAETPSGAVWSAMAEYDGKLSVLDALFKMSGIDLREVLDEVDLPALKDFVDISITELRVALTHNSVGSSFSFDANLEWLCFSRLRFACAKSSVWAYSLGFTVGSANENLIDKIPVLGPILGAQVALEHVSVVVYNYDLDSGALDPLLKIPKTTSGGSITLAIACRLLFQGVMKDLTKVVGVSTMDIVGTVSTSAVSLSAAIGQPITLFNGSMTLSGAVRVECKKETNMLPMLGVLGNATLDFGRHISKEPINVSLWLLVNTEDAGLGFKFTLDKWHGVFGFDGLDFDDVVFAAIFPPEQFPVPSSFTIKGKISLKINKGGITGSVNVHFIEENLMSSYATGSIEGLSLNNIIEIFADLPPPPSYLDAGFGPLKFAIVPKNTVDESGKPLQQQFMMDGSFRLPFIHVDAAAKIDITPKKVMIDGHLNRIVVIHEKLFSILPSTDDPSPPPGAGASLKVHINDGTTPFEAKASGKLTFLGIEKDLNLQISKKGLEFFLSQDVWTNKGALDGTVNDTHLEASASYEFALDLAIPNFSIGNIHVDVKRPIAFGAALSLNVEWKNVKWELKISGSFEFMGHKVAKSFSFGAEFKELGDIGEEIAKRIAGTFGSDLMKVFKALGNAIKEVIKVLKELGAKIVEIAKFLVQELGVAFEEAARAIKEFFNMAWENVVDILRGLGYAAREIADGLKRIAVKGFEIATALGKVFGEAVRNICSDVLQATKAITSEVVSFFRNVLHDTGQTIVDLAISWGHGLVSIFGSVARVLSAPLDTVFGWIFESRPKKTREQVQEQLLLTLMVRMNALLNEPVNIETEDDLEVIMRQCTIQRFQENFTYEFNGASTKPPTSQNPQAITATENKCSYTDGSVSHINEYRDRILSGFKFESWMKGAAAAGLDDELQLLAKLVPSTIWQVSALRRTYYPPDSAQNPVELNGVVVFVNGALSIDGHDVTHTLSYYVGVYYEAPPPTKLARQLLGQEAFASVPEANPPPVTDEASLTIALTAYAGKWFHDQFGFDYRQRPSDCQSSSLCEPFSALSYFEDMSTKDVEAFLTAKIFKMAPLPGWVQGKALPDIASDYRQAVSSQDKGHWRIYKVDRTYSREGESFHPVNCKGSLVYYTDTQTTDQRVTVSVAYVFFLGVFYETLNHAALVRDDLIKELCDSLFDAMPEHESTRPSPDLTQLEILLGRYGRDQFYHNFKFELMGSTTSPDSRISGTPIYTIEESGEFESWDDTKIWNWVDMILSSVAFEFIQKGSHARQQFFDTVKYKLSGKNDTGLNKWDVDDYDRSYDYDGSANNARVVGMFIHSNGSLTTGQDTVHISFVHFSGAFFVEESGW</sequence>
<dbReference type="PANTHER" id="PTHR30619">
    <property type="entry name" value="DNA INTERNALIZATION/COMPETENCE PROTEIN COMEC/REC2"/>
    <property type="match status" value="1"/>
</dbReference>
<evidence type="ECO:0000313" key="3">
    <source>
        <dbReference type="Proteomes" id="UP000807342"/>
    </source>
</evidence>
<dbReference type="EMBL" id="MU151099">
    <property type="protein sequence ID" value="KAF9450718.1"/>
    <property type="molecule type" value="Genomic_DNA"/>
</dbReference>